<dbReference type="GO" id="GO:0005634">
    <property type="term" value="C:nucleus"/>
    <property type="evidence" value="ECO:0007669"/>
    <property type="project" value="UniProtKB-SubCell"/>
</dbReference>
<evidence type="ECO:0000256" key="5">
    <source>
        <dbReference type="ARBA" id="ARBA00023242"/>
    </source>
</evidence>
<comment type="subcellular location">
    <subcellularLocation>
        <location evidence="1">Nucleus</location>
    </subcellularLocation>
</comment>
<evidence type="ECO:0000256" key="3">
    <source>
        <dbReference type="ARBA" id="ARBA00023125"/>
    </source>
</evidence>
<evidence type="ECO:0000259" key="7">
    <source>
        <dbReference type="PROSITE" id="PS50811"/>
    </source>
</evidence>
<evidence type="ECO:0000256" key="4">
    <source>
        <dbReference type="ARBA" id="ARBA00023163"/>
    </source>
</evidence>
<keyword evidence="2" id="KW-0805">Transcription regulation</keyword>
<dbReference type="GO" id="GO:0043565">
    <property type="term" value="F:sequence-specific DNA binding"/>
    <property type="evidence" value="ECO:0007669"/>
    <property type="project" value="InterPro"/>
</dbReference>
<dbReference type="EMBL" id="KV005015">
    <property type="protein sequence ID" value="KZV34912.1"/>
    <property type="molecule type" value="Genomic_DNA"/>
</dbReference>
<protein>
    <submittedName>
        <fullName evidence="8">Putative WRKY transcription factor 70</fullName>
    </submittedName>
</protein>
<dbReference type="InterPro" id="IPR036576">
    <property type="entry name" value="WRKY_dom_sf"/>
</dbReference>
<feature type="compositionally biased region" description="Basic and acidic residues" evidence="6">
    <location>
        <begin position="77"/>
        <end position="89"/>
    </location>
</feature>
<dbReference type="GO" id="GO:0003700">
    <property type="term" value="F:DNA-binding transcription factor activity"/>
    <property type="evidence" value="ECO:0007669"/>
    <property type="project" value="InterPro"/>
</dbReference>
<keyword evidence="3" id="KW-0238">DNA-binding</keyword>
<dbReference type="PANTHER" id="PTHR31282">
    <property type="entry name" value="WRKY TRANSCRIPTION FACTOR 21-RELATED"/>
    <property type="match status" value="1"/>
</dbReference>
<evidence type="ECO:0000256" key="1">
    <source>
        <dbReference type="ARBA" id="ARBA00004123"/>
    </source>
</evidence>
<dbReference type="InterPro" id="IPR044810">
    <property type="entry name" value="WRKY_plant"/>
</dbReference>
<evidence type="ECO:0000256" key="2">
    <source>
        <dbReference type="ARBA" id="ARBA00023015"/>
    </source>
</evidence>
<organism evidence="8 9">
    <name type="scientific">Dorcoceras hygrometricum</name>
    <dbReference type="NCBI Taxonomy" id="472368"/>
    <lineage>
        <taxon>Eukaryota</taxon>
        <taxon>Viridiplantae</taxon>
        <taxon>Streptophyta</taxon>
        <taxon>Embryophyta</taxon>
        <taxon>Tracheophyta</taxon>
        <taxon>Spermatophyta</taxon>
        <taxon>Magnoliopsida</taxon>
        <taxon>eudicotyledons</taxon>
        <taxon>Gunneridae</taxon>
        <taxon>Pentapetalae</taxon>
        <taxon>asterids</taxon>
        <taxon>lamiids</taxon>
        <taxon>Lamiales</taxon>
        <taxon>Gesneriaceae</taxon>
        <taxon>Didymocarpoideae</taxon>
        <taxon>Trichosporeae</taxon>
        <taxon>Loxocarpinae</taxon>
        <taxon>Dorcoceras</taxon>
    </lineage>
</organism>
<sequence>MGNLYALERKLLEELRNGRESAFQLQTLVRDSVEAQLARKILRSFTEGLSMMSSLDADSAQIAVGGGDGGGPVSAAGRKEKSGVRDRRGCYKRTRTSDSWTKISPTTEDGRAWRKYGQKDILNSKHPRWYYRCTHKHQADCKAIKQVQKIKEEPILYQITYFNHHTCPDTMPQLPHELILESDPIEPNLLSFRPNDYVHNSPNTVGIPSSEEDKHMVYFPHSNSSETPTRWPGIVESNQAWSTRILASDDDLEEAVSGLYSCASVTGSQHGLDTEVNQLSDIDYFEILN</sequence>
<evidence type="ECO:0000256" key="6">
    <source>
        <dbReference type="SAM" id="MobiDB-lite"/>
    </source>
</evidence>
<dbReference type="SMART" id="SM00774">
    <property type="entry name" value="WRKY"/>
    <property type="match status" value="1"/>
</dbReference>
<keyword evidence="9" id="KW-1185">Reference proteome</keyword>
<dbReference type="Proteomes" id="UP000250235">
    <property type="component" value="Unassembled WGS sequence"/>
</dbReference>
<name>A0A2Z7BJW8_9LAMI</name>
<evidence type="ECO:0000313" key="9">
    <source>
        <dbReference type="Proteomes" id="UP000250235"/>
    </source>
</evidence>
<dbReference type="Pfam" id="PF03106">
    <property type="entry name" value="WRKY"/>
    <property type="match status" value="1"/>
</dbReference>
<feature type="region of interest" description="Disordered" evidence="6">
    <location>
        <begin position="67"/>
        <end position="90"/>
    </location>
</feature>
<dbReference type="OrthoDB" id="2021064at2759"/>
<accession>A0A2Z7BJW8</accession>
<gene>
    <name evidence="8" type="ORF">F511_04886</name>
</gene>
<keyword evidence="5" id="KW-0539">Nucleus</keyword>
<evidence type="ECO:0000313" key="8">
    <source>
        <dbReference type="EMBL" id="KZV34912.1"/>
    </source>
</evidence>
<dbReference type="SUPFAM" id="SSF118290">
    <property type="entry name" value="WRKY DNA-binding domain"/>
    <property type="match status" value="1"/>
</dbReference>
<dbReference type="Gene3D" id="2.20.25.80">
    <property type="entry name" value="WRKY domain"/>
    <property type="match status" value="1"/>
</dbReference>
<reference evidence="8 9" key="1">
    <citation type="journal article" date="2015" name="Proc. Natl. Acad. Sci. U.S.A.">
        <title>The resurrection genome of Boea hygrometrica: A blueprint for survival of dehydration.</title>
        <authorList>
            <person name="Xiao L."/>
            <person name="Yang G."/>
            <person name="Zhang L."/>
            <person name="Yang X."/>
            <person name="Zhao S."/>
            <person name="Ji Z."/>
            <person name="Zhou Q."/>
            <person name="Hu M."/>
            <person name="Wang Y."/>
            <person name="Chen M."/>
            <person name="Xu Y."/>
            <person name="Jin H."/>
            <person name="Xiao X."/>
            <person name="Hu G."/>
            <person name="Bao F."/>
            <person name="Hu Y."/>
            <person name="Wan P."/>
            <person name="Li L."/>
            <person name="Deng X."/>
            <person name="Kuang T."/>
            <person name="Xiang C."/>
            <person name="Zhu J.K."/>
            <person name="Oliver M.J."/>
            <person name="He Y."/>
        </authorList>
    </citation>
    <scope>NUCLEOTIDE SEQUENCE [LARGE SCALE GENOMIC DNA]</scope>
    <source>
        <strain evidence="9">cv. XS01</strain>
    </source>
</reference>
<dbReference type="InterPro" id="IPR003657">
    <property type="entry name" value="WRKY_dom"/>
</dbReference>
<dbReference type="PROSITE" id="PS50811">
    <property type="entry name" value="WRKY"/>
    <property type="match status" value="1"/>
</dbReference>
<proteinExistence type="predicted"/>
<feature type="domain" description="WRKY" evidence="7">
    <location>
        <begin position="108"/>
        <end position="170"/>
    </location>
</feature>
<keyword evidence="4" id="KW-0804">Transcription</keyword>
<dbReference type="AlphaFoldDB" id="A0A2Z7BJW8"/>